<feature type="domain" description="Ribosomal protein eL8/eL30/eS12/Gadd45" evidence="3">
    <location>
        <begin position="5"/>
        <end position="89"/>
    </location>
</feature>
<proteinExistence type="predicted"/>
<dbReference type="GO" id="GO:0003723">
    <property type="term" value="F:RNA binding"/>
    <property type="evidence" value="ECO:0007669"/>
    <property type="project" value="InterPro"/>
</dbReference>
<evidence type="ECO:0000313" key="4">
    <source>
        <dbReference type="EMBL" id="KRK84959.1"/>
    </source>
</evidence>
<evidence type="ECO:0000256" key="2">
    <source>
        <dbReference type="ARBA" id="ARBA00023274"/>
    </source>
</evidence>
<dbReference type="InterPro" id="IPR029064">
    <property type="entry name" value="Ribosomal_eL30-like_sf"/>
</dbReference>
<reference evidence="4 5" key="1">
    <citation type="journal article" date="2015" name="Genome Announc.">
        <title>Expanding the biotechnology potential of lactobacilli through comparative genomics of 213 strains and associated genera.</title>
        <authorList>
            <person name="Sun Z."/>
            <person name="Harris H.M."/>
            <person name="McCann A."/>
            <person name="Guo C."/>
            <person name="Argimon S."/>
            <person name="Zhang W."/>
            <person name="Yang X."/>
            <person name="Jeffery I.B."/>
            <person name="Cooney J.C."/>
            <person name="Kagawa T.F."/>
            <person name="Liu W."/>
            <person name="Song Y."/>
            <person name="Salvetti E."/>
            <person name="Wrobel A."/>
            <person name="Rasinkangas P."/>
            <person name="Parkhill J."/>
            <person name="Rea M.C."/>
            <person name="O'Sullivan O."/>
            <person name="Ritari J."/>
            <person name="Douillard F.P."/>
            <person name="Paul Ross R."/>
            <person name="Yang R."/>
            <person name="Briner A.E."/>
            <person name="Felis G.E."/>
            <person name="de Vos W.M."/>
            <person name="Barrangou R."/>
            <person name="Klaenhammer T.R."/>
            <person name="Caufield P.W."/>
            <person name="Cui Y."/>
            <person name="Zhang H."/>
            <person name="O'Toole P.W."/>
        </authorList>
    </citation>
    <scope>NUCLEOTIDE SEQUENCE [LARGE SCALE GENOMIC DNA]</scope>
    <source>
        <strain evidence="4 5">DSM 19674</strain>
    </source>
</reference>
<dbReference type="OrthoDB" id="9794863at2"/>
<organism evidence="4 5">
    <name type="scientific">Companilactobacillus bobalius DSM 19674</name>
    <dbReference type="NCBI Taxonomy" id="1423788"/>
    <lineage>
        <taxon>Bacteria</taxon>
        <taxon>Bacillati</taxon>
        <taxon>Bacillota</taxon>
        <taxon>Bacilli</taxon>
        <taxon>Lactobacillales</taxon>
        <taxon>Lactobacillaceae</taxon>
        <taxon>Companilactobacillus</taxon>
        <taxon>Companilactobacillus bobalius</taxon>
    </lineage>
</organism>
<dbReference type="EMBL" id="AZDY01000002">
    <property type="protein sequence ID" value="KRK84959.1"/>
    <property type="molecule type" value="Genomic_DNA"/>
</dbReference>
<dbReference type="Pfam" id="PF01248">
    <property type="entry name" value="Ribosomal_L7Ae"/>
    <property type="match status" value="1"/>
</dbReference>
<dbReference type="PANTHER" id="PTHR11449">
    <property type="entry name" value="RIBOSOMAL PROTEIN L30"/>
    <property type="match status" value="1"/>
</dbReference>
<evidence type="ECO:0000259" key="3">
    <source>
        <dbReference type="Pfam" id="PF01248"/>
    </source>
</evidence>
<dbReference type="InterPro" id="IPR004038">
    <property type="entry name" value="Ribosomal_eL8/eL30/eS12/Gad45"/>
</dbReference>
<keyword evidence="5" id="KW-1185">Reference proteome</keyword>
<protein>
    <submittedName>
        <fullName evidence="4">Ribosomal protein L7A family protein</fullName>
    </submittedName>
</protein>
<dbReference type="SUPFAM" id="SSF55315">
    <property type="entry name" value="L30e-like"/>
    <property type="match status" value="1"/>
</dbReference>
<evidence type="ECO:0000313" key="5">
    <source>
        <dbReference type="Proteomes" id="UP000051515"/>
    </source>
</evidence>
<dbReference type="Proteomes" id="UP000051515">
    <property type="component" value="Unassembled WGS sequence"/>
</dbReference>
<dbReference type="RefSeq" id="WP_054641930.1">
    <property type="nucleotide sequence ID" value="NZ_AZDY01000002.1"/>
</dbReference>
<sequence length="98" mass="10836">MNSFYNFLGLAVRAGKFISGTELTINGIRDGKVKLVIMASDCSPRTMKDLHNKATYYKVPVIDTVDSASLKTAIGKDRKVMGITDFGFAKRLKDIMDN</sequence>
<dbReference type="GO" id="GO:1990904">
    <property type="term" value="C:ribonucleoprotein complex"/>
    <property type="evidence" value="ECO:0007669"/>
    <property type="project" value="UniProtKB-KW"/>
</dbReference>
<comment type="caution">
    <text evidence="4">The sequence shown here is derived from an EMBL/GenBank/DDBJ whole genome shotgun (WGS) entry which is preliminary data.</text>
</comment>
<dbReference type="PATRIC" id="fig|1423788.3.peg.1233"/>
<evidence type="ECO:0000256" key="1">
    <source>
        <dbReference type="ARBA" id="ARBA00022980"/>
    </source>
</evidence>
<dbReference type="GO" id="GO:0005840">
    <property type="term" value="C:ribosome"/>
    <property type="evidence" value="ECO:0007669"/>
    <property type="project" value="UniProtKB-KW"/>
</dbReference>
<name>A0A0R1KNU0_9LACO</name>
<dbReference type="STRING" id="1423788.FC78_GL001200"/>
<dbReference type="Gene3D" id="3.30.1330.30">
    <property type="match status" value="1"/>
</dbReference>
<dbReference type="InterPro" id="IPR039109">
    <property type="entry name" value="Ribosomal_eL30-like"/>
</dbReference>
<dbReference type="AlphaFoldDB" id="A0A0R1KNU0"/>
<keyword evidence="1 4" id="KW-0689">Ribosomal protein</keyword>
<accession>A0A0R1KNU0</accession>
<keyword evidence="2" id="KW-0687">Ribonucleoprotein</keyword>
<gene>
    <name evidence="4" type="ORF">FC78_GL001200</name>
</gene>